<dbReference type="Proteomes" id="UP000276133">
    <property type="component" value="Unassembled WGS sequence"/>
</dbReference>
<proteinExistence type="predicted"/>
<reference evidence="1 2" key="1">
    <citation type="journal article" date="2018" name="Sci. Rep.">
        <title>Genomic signatures of local adaptation to the degree of environmental predictability in rotifers.</title>
        <authorList>
            <person name="Franch-Gras L."/>
            <person name="Hahn C."/>
            <person name="Garcia-Roger E.M."/>
            <person name="Carmona M.J."/>
            <person name="Serra M."/>
            <person name="Gomez A."/>
        </authorList>
    </citation>
    <scope>NUCLEOTIDE SEQUENCE [LARGE SCALE GENOMIC DNA]</scope>
    <source>
        <strain evidence="1">HYR1</strain>
    </source>
</reference>
<dbReference type="EMBL" id="REGN01000888">
    <property type="protein sequence ID" value="RNA38340.1"/>
    <property type="molecule type" value="Genomic_DNA"/>
</dbReference>
<protein>
    <submittedName>
        <fullName evidence="1">Uncharacterized protein</fullName>
    </submittedName>
</protein>
<gene>
    <name evidence="1" type="ORF">BpHYR1_011559</name>
</gene>
<sequence>MLCKNYAIVQKIEHHLKPLFKLEIKIDSFKTKKYRERILITYLGLFYINPNNNFEAIINLDS</sequence>
<organism evidence="1 2">
    <name type="scientific">Brachionus plicatilis</name>
    <name type="common">Marine rotifer</name>
    <name type="synonym">Brachionus muelleri</name>
    <dbReference type="NCBI Taxonomy" id="10195"/>
    <lineage>
        <taxon>Eukaryota</taxon>
        <taxon>Metazoa</taxon>
        <taxon>Spiralia</taxon>
        <taxon>Gnathifera</taxon>
        <taxon>Rotifera</taxon>
        <taxon>Eurotatoria</taxon>
        <taxon>Monogononta</taxon>
        <taxon>Pseudotrocha</taxon>
        <taxon>Ploima</taxon>
        <taxon>Brachionidae</taxon>
        <taxon>Brachionus</taxon>
    </lineage>
</organism>
<dbReference type="AlphaFoldDB" id="A0A3M7SRS6"/>
<evidence type="ECO:0000313" key="1">
    <source>
        <dbReference type="EMBL" id="RNA38340.1"/>
    </source>
</evidence>
<keyword evidence="2" id="KW-1185">Reference proteome</keyword>
<evidence type="ECO:0000313" key="2">
    <source>
        <dbReference type="Proteomes" id="UP000276133"/>
    </source>
</evidence>
<accession>A0A3M7SRS6</accession>
<comment type="caution">
    <text evidence="1">The sequence shown here is derived from an EMBL/GenBank/DDBJ whole genome shotgun (WGS) entry which is preliminary data.</text>
</comment>
<name>A0A3M7SRS6_BRAPC</name>